<organism evidence="1 2">
    <name type="scientific">Limnobaculum eriocheiris</name>
    <dbReference type="NCBI Taxonomy" id="2897391"/>
    <lineage>
        <taxon>Bacteria</taxon>
        <taxon>Pseudomonadati</taxon>
        <taxon>Pseudomonadota</taxon>
        <taxon>Gammaproteobacteria</taxon>
        <taxon>Enterobacterales</taxon>
        <taxon>Budviciaceae</taxon>
        <taxon>Limnobaculum</taxon>
    </lineage>
</organism>
<reference evidence="1" key="1">
    <citation type="submission" date="2021-11" db="EMBL/GenBank/DDBJ databases">
        <title>Jinshanibacter sp. isolated from one year old Eriocheir sinensis.</title>
        <authorList>
            <person name="Li J.-Y."/>
            <person name="He W."/>
            <person name="Gao T.-H."/>
        </authorList>
    </citation>
    <scope>NUCLEOTIDE SEQUENCE</scope>
    <source>
        <strain evidence="1">LJY008</strain>
    </source>
</reference>
<dbReference type="EMBL" id="JAJNAG010000002">
    <property type="protein sequence ID" value="MCD1124810.1"/>
    <property type="molecule type" value="Genomic_DNA"/>
</dbReference>
<dbReference type="Proteomes" id="UP001139171">
    <property type="component" value="Unassembled WGS sequence"/>
</dbReference>
<protein>
    <submittedName>
        <fullName evidence="1">DUF3383 domain-containing protein</fullName>
    </submittedName>
</protein>
<proteinExistence type="predicted"/>
<gene>
    <name evidence="1" type="ORF">LPW36_01965</name>
</gene>
<keyword evidence="2" id="KW-1185">Reference proteome</keyword>
<evidence type="ECO:0000313" key="1">
    <source>
        <dbReference type="EMBL" id="MCD1124810.1"/>
    </source>
</evidence>
<comment type="caution">
    <text evidence="1">The sequence shown here is derived from an EMBL/GenBank/DDBJ whole genome shotgun (WGS) entry which is preliminary data.</text>
</comment>
<dbReference type="Pfam" id="PF11863">
    <property type="entry name" value="DUF3383"/>
    <property type="match status" value="1"/>
</dbReference>
<dbReference type="RefSeq" id="WP_230607819.1">
    <property type="nucleotide sequence ID" value="NZ_JAJNAG010000002.1"/>
</dbReference>
<accession>A0A9X1MUG2</accession>
<dbReference type="InterPro" id="IPR021808">
    <property type="entry name" value="DUF3383"/>
</dbReference>
<sequence>MTISFKKYVDITSGVGAGASVRTRDLIGRIYTSNPALPVGTYIDSISIEDVGAVFGIDSEEYKRATLYLGWISKLISKAKMISFARWTPEAAAPVIIGSKVSINLNDWVHTTDGTLTLVANGVASNITALNFSSVQSYTEVAQTLQTAIQALTDDMYKTATVVWDPVNQKFTLTGGVAGKGTLTVSSSGLNTDISQVIGWSNPTYSDGAEAESPVAALTNSTNTSNNFGSFLFMDALEWEDVVNVAKWNHAQNITFMYTICVKASDAELAYEDLKNYSGTAVALIGKDGEFHEMPPMIIQAATDYTKLNVSQNYMYQQFPLTPTVTETMISNDLDSKRINYYGRTQTAGQNLDFYQRGVLMGDAKAPVDMTTYSNEQWLKDAAGSEIMTLLLALAKVSANANGRSQLITTLQSVAEDAIDNGTISIGKELTTTQKLYITDQTNDSLAWHQVQNTGYWLNCVMRAETMQDGRVEYKAVYTLLYSKDDVVRKVEGTHTLI</sequence>
<dbReference type="AlphaFoldDB" id="A0A9X1MUG2"/>
<name>A0A9X1MUG2_9GAMM</name>
<evidence type="ECO:0000313" key="2">
    <source>
        <dbReference type="Proteomes" id="UP001139171"/>
    </source>
</evidence>